<dbReference type="EMBL" id="LSYS01005108">
    <property type="protein sequence ID" value="OPJ78717.1"/>
    <property type="molecule type" value="Genomic_DNA"/>
</dbReference>
<name>A0A1V4K4B0_PATFA</name>
<feature type="region of interest" description="Disordered" evidence="1">
    <location>
        <begin position="1"/>
        <end position="155"/>
    </location>
</feature>
<keyword evidence="3" id="KW-1185">Reference proteome</keyword>
<dbReference type="Proteomes" id="UP000190648">
    <property type="component" value="Unassembled WGS sequence"/>
</dbReference>
<dbReference type="STRING" id="372326.A0A1V4K4B0"/>
<dbReference type="AlphaFoldDB" id="A0A1V4K4B0"/>
<dbReference type="OrthoDB" id="206130at2759"/>
<feature type="compositionally biased region" description="Pro residues" evidence="1">
    <location>
        <begin position="31"/>
        <end position="41"/>
    </location>
</feature>
<feature type="compositionally biased region" description="Basic residues" evidence="1">
    <location>
        <begin position="86"/>
        <end position="101"/>
    </location>
</feature>
<sequence length="155" mass="17050">MQPPGYSKVVEELSRGQQPLRPVGLGSWVPKTPPQTVPQPTAPLVGGEAEGSGVRGQTPRGARASNVPKPRRCLKKPERVPSIYKLKLRPKARPRRDHRPGKSPSRIPRPAIHRGQHCPPRPSRHPQPVRVHPGAKDSPADSGAWLTEDDEEAWV</sequence>
<proteinExistence type="predicted"/>
<comment type="caution">
    <text evidence="2">The sequence shown here is derived from an EMBL/GenBank/DDBJ whole genome shotgun (WGS) entry which is preliminary data.</text>
</comment>
<reference evidence="2 3" key="1">
    <citation type="submission" date="2016-02" db="EMBL/GenBank/DDBJ databases">
        <title>Band-tailed pigeon sequencing and assembly.</title>
        <authorList>
            <person name="Soares A.E."/>
            <person name="Novak B.J."/>
            <person name="Rice E.S."/>
            <person name="O'Connell B."/>
            <person name="Chang D."/>
            <person name="Weber S."/>
            <person name="Shapiro B."/>
        </authorList>
    </citation>
    <scope>NUCLEOTIDE SEQUENCE [LARGE SCALE GENOMIC DNA]</scope>
    <source>
        <strain evidence="2">BTP2013</strain>
        <tissue evidence="2">Blood</tissue>
    </source>
</reference>
<accession>A0A1V4K4B0</accession>
<gene>
    <name evidence="2" type="ORF">AV530_003491</name>
</gene>
<evidence type="ECO:0000313" key="3">
    <source>
        <dbReference type="Proteomes" id="UP000190648"/>
    </source>
</evidence>
<evidence type="ECO:0000256" key="1">
    <source>
        <dbReference type="SAM" id="MobiDB-lite"/>
    </source>
</evidence>
<organism evidence="2 3">
    <name type="scientific">Patagioenas fasciata monilis</name>
    <dbReference type="NCBI Taxonomy" id="372326"/>
    <lineage>
        <taxon>Eukaryota</taxon>
        <taxon>Metazoa</taxon>
        <taxon>Chordata</taxon>
        <taxon>Craniata</taxon>
        <taxon>Vertebrata</taxon>
        <taxon>Euteleostomi</taxon>
        <taxon>Archelosauria</taxon>
        <taxon>Archosauria</taxon>
        <taxon>Dinosauria</taxon>
        <taxon>Saurischia</taxon>
        <taxon>Theropoda</taxon>
        <taxon>Coelurosauria</taxon>
        <taxon>Aves</taxon>
        <taxon>Neognathae</taxon>
        <taxon>Neoaves</taxon>
        <taxon>Columbimorphae</taxon>
        <taxon>Columbiformes</taxon>
        <taxon>Columbidae</taxon>
        <taxon>Patagioenas</taxon>
    </lineage>
</organism>
<evidence type="ECO:0000313" key="2">
    <source>
        <dbReference type="EMBL" id="OPJ78717.1"/>
    </source>
</evidence>
<protein>
    <submittedName>
        <fullName evidence="2">Uncharacterized protein</fullName>
    </submittedName>
</protein>